<keyword evidence="7" id="KW-0157">Chromophore</keyword>
<feature type="transmembrane region" description="Helical" evidence="14">
    <location>
        <begin position="81"/>
        <end position="110"/>
    </location>
</feature>
<evidence type="ECO:0000313" key="16">
    <source>
        <dbReference type="Ensembl" id="ENSOSIP00000016943.1"/>
    </source>
</evidence>
<dbReference type="SUPFAM" id="SSF81321">
    <property type="entry name" value="Family A G protein-coupled receptor-like"/>
    <property type="match status" value="2"/>
</dbReference>
<feature type="transmembrane region" description="Helical" evidence="14">
    <location>
        <begin position="243"/>
        <end position="263"/>
    </location>
</feature>
<name>A0A8C7XU25_9TELE</name>
<organism evidence="16 17">
    <name type="scientific">Oryzias sinensis</name>
    <name type="common">Chinese medaka</name>
    <dbReference type="NCBI Taxonomy" id="183150"/>
    <lineage>
        <taxon>Eukaryota</taxon>
        <taxon>Metazoa</taxon>
        <taxon>Chordata</taxon>
        <taxon>Craniata</taxon>
        <taxon>Vertebrata</taxon>
        <taxon>Euteleostomi</taxon>
        <taxon>Actinopterygii</taxon>
        <taxon>Neopterygii</taxon>
        <taxon>Teleostei</taxon>
        <taxon>Neoteleostei</taxon>
        <taxon>Acanthomorphata</taxon>
        <taxon>Ovalentaria</taxon>
        <taxon>Atherinomorphae</taxon>
        <taxon>Beloniformes</taxon>
        <taxon>Adrianichthyidae</taxon>
        <taxon>Oryziinae</taxon>
        <taxon>Oryzias</taxon>
    </lineage>
</organism>
<dbReference type="PROSITE" id="PS00238">
    <property type="entry name" value="OPSIN"/>
    <property type="match status" value="1"/>
</dbReference>
<feature type="transmembrane region" description="Helical" evidence="14">
    <location>
        <begin position="148"/>
        <end position="173"/>
    </location>
</feature>
<accession>A0A8C7XU25</accession>
<dbReference type="InterPro" id="IPR050125">
    <property type="entry name" value="GPCR_opsins"/>
</dbReference>
<keyword evidence="11 12" id="KW-0807">Transducer</keyword>
<evidence type="ECO:0000256" key="1">
    <source>
        <dbReference type="ARBA" id="ARBA00004141"/>
    </source>
</evidence>
<evidence type="ECO:0000256" key="6">
    <source>
        <dbReference type="ARBA" id="ARBA00022989"/>
    </source>
</evidence>
<keyword evidence="5" id="KW-0681">Retinal protein</keyword>
<sequence>MRGNRLVEFPDDFWIPIPLDTNNVTALSPFLVPQDHLGSSTIFYSMSALMFVLFVAGTAINLLTIACTLQYKKLRSHLNYILVNMAVANLIVASTGSSTCFVCFAFKYMVLGPLGCKIEGFTAALGGKYDCSSLEPKKQIHLHYLESLYLICACVIDFFSGMVSLWSLAVIAFERWLVICKPLGNFVFKSEHALLCCALTWVCGLCASVPPLVGWSRYIPEGMQCSCGPDWYTTGNKFNNESFVMFLFCFCFAVPFSIIVFCYSQLLFTLKMAAKAQADSASTQKAEKEVTRMVVVMVVAFLVCYVPYASFALWVINNRGQTFDLRLATIPSCVSKASTVYNPVIYVLLNKQFRLCMKKMLGMSADEDEESSTSQSTTEVSKVGPS</sequence>
<feature type="region of interest" description="Disordered" evidence="13">
    <location>
        <begin position="366"/>
        <end position="386"/>
    </location>
</feature>
<dbReference type="InterPro" id="IPR017452">
    <property type="entry name" value="GPCR_Rhodpsn_7TM"/>
</dbReference>
<dbReference type="InterPro" id="IPR027430">
    <property type="entry name" value="Retinal_BS"/>
</dbReference>
<keyword evidence="2" id="KW-0600">Photoreceptor protein</keyword>
<evidence type="ECO:0000256" key="9">
    <source>
        <dbReference type="ARBA" id="ARBA00023136"/>
    </source>
</evidence>
<evidence type="ECO:0000256" key="7">
    <source>
        <dbReference type="ARBA" id="ARBA00022991"/>
    </source>
</evidence>
<comment type="similarity">
    <text evidence="12">Belongs to the G-protein coupled receptor 1 family.</text>
</comment>
<evidence type="ECO:0000256" key="5">
    <source>
        <dbReference type="ARBA" id="ARBA00022925"/>
    </source>
</evidence>
<dbReference type="AlphaFoldDB" id="A0A8C7XU25"/>
<feature type="domain" description="G-protein coupled receptors family 1 profile" evidence="15">
    <location>
        <begin position="60"/>
        <end position="346"/>
    </location>
</feature>
<keyword evidence="4 12" id="KW-0812">Transmembrane</keyword>
<evidence type="ECO:0000256" key="13">
    <source>
        <dbReference type="SAM" id="MobiDB-lite"/>
    </source>
</evidence>
<dbReference type="PRINTS" id="PR00237">
    <property type="entry name" value="GPCRRHODOPSN"/>
</dbReference>
<dbReference type="Proteomes" id="UP000694383">
    <property type="component" value="Unplaced"/>
</dbReference>
<feature type="transmembrane region" description="Helical" evidence="14">
    <location>
        <begin position="328"/>
        <end position="349"/>
    </location>
</feature>
<evidence type="ECO:0000256" key="11">
    <source>
        <dbReference type="ARBA" id="ARBA00023224"/>
    </source>
</evidence>
<evidence type="ECO:0000313" key="17">
    <source>
        <dbReference type="Proteomes" id="UP000694383"/>
    </source>
</evidence>
<dbReference type="GeneTree" id="ENSGT01030000234549"/>
<keyword evidence="6 14" id="KW-1133">Transmembrane helix</keyword>
<dbReference type="Pfam" id="PF00001">
    <property type="entry name" value="7tm_1"/>
    <property type="match status" value="1"/>
</dbReference>
<feature type="transmembrane region" description="Helical" evidence="14">
    <location>
        <begin position="193"/>
        <end position="213"/>
    </location>
</feature>
<keyword evidence="17" id="KW-1185">Reference proteome</keyword>
<protein>
    <submittedName>
        <fullName evidence="16">Opsin 1 (cone pigments), short-wave-sensitive 2</fullName>
    </submittedName>
</protein>
<evidence type="ECO:0000256" key="3">
    <source>
        <dbReference type="ARBA" id="ARBA00022606"/>
    </source>
</evidence>
<reference evidence="16" key="2">
    <citation type="submission" date="2025-09" db="UniProtKB">
        <authorList>
            <consortium name="Ensembl"/>
        </authorList>
    </citation>
    <scope>IDENTIFICATION</scope>
</reference>
<dbReference type="PANTHER" id="PTHR24240">
    <property type="entry name" value="OPSIN"/>
    <property type="match status" value="1"/>
</dbReference>
<keyword evidence="9 14" id="KW-0472">Membrane</keyword>
<proteinExistence type="inferred from homology"/>
<dbReference type="Ensembl" id="ENSOSIT00000017911.1">
    <property type="protein sequence ID" value="ENSOSIP00000016943.1"/>
    <property type="gene ID" value="ENSOSIG00000009282.1"/>
</dbReference>
<evidence type="ECO:0000256" key="12">
    <source>
        <dbReference type="RuleBase" id="RU000688"/>
    </source>
</evidence>
<evidence type="ECO:0000256" key="4">
    <source>
        <dbReference type="ARBA" id="ARBA00022692"/>
    </source>
</evidence>
<evidence type="ECO:0000256" key="14">
    <source>
        <dbReference type="SAM" id="Phobius"/>
    </source>
</evidence>
<evidence type="ECO:0000256" key="8">
    <source>
        <dbReference type="ARBA" id="ARBA00023040"/>
    </source>
</evidence>
<dbReference type="GO" id="GO:0009881">
    <property type="term" value="F:photoreceptor activity"/>
    <property type="evidence" value="ECO:0007669"/>
    <property type="project" value="UniProtKB-KW"/>
</dbReference>
<dbReference type="PROSITE" id="PS00237">
    <property type="entry name" value="G_PROTEIN_RECEP_F1_1"/>
    <property type="match status" value="1"/>
</dbReference>
<dbReference type="GO" id="GO:0007602">
    <property type="term" value="P:phototransduction"/>
    <property type="evidence" value="ECO:0007669"/>
    <property type="project" value="UniProtKB-KW"/>
</dbReference>
<keyword evidence="10 12" id="KW-0675">Receptor</keyword>
<dbReference type="InterPro" id="IPR000276">
    <property type="entry name" value="GPCR_Rhodpsn"/>
</dbReference>
<reference evidence="16" key="1">
    <citation type="submission" date="2025-08" db="UniProtKB">
        <authorList>
            <consortium name="Ensembl"/>
        </authorList>
    </citation>
    <scope>IDENTIFICATION</scope>
</reference>
<evidence type="ECO:0000256" key="2">
    <source>
        <dbReference type="ARBA" id="ARBA00022543"/>
    </source>
</evidence>
<dbReference type="Gene3D" id="1.20.1070.10">
    <property type="entry name" value="Rhodopsin 7-helix transmembrane proteins"/>
    <property type="match status" value="1"/>
</dbReference>
<keyword evidence="3" id="KW-0716">Sensory transduction</keyword>
<comment type="subcellular location">
    <subcellularLocation>
        <location evidence="1">Membrane</location>
        <topology evidence="1">Multi-pass membrane protein</topology>
    </subcellularLocation>
</comment>
<dbReference type="GO" id="GO:0016020">
    <property type="term" value="C:membrane"/>
    <property type="evidence" value="ECO:0007669"/>
    <property type="project" value="UniProtKB-SubCell"/>
</dbReference>
<evidence type="ECO:0000259" key="15">
    <source>
        <dbReference type="PROSITE" id="PS50262"/>
    </source>
</evidence>
<dbReference type="GO" id="GO:0004930">
    <property type="term" value="F:G protein-coupled receptor activity"/>
    <property type="evidence" value="ECO:0007669"/>
    <property type="project" value="UniProtKB-KW"/>
</dbReference>
<feature type="transmembrane region" description="Helical" evidence="14">
    <location>
        <begin position="42"/>
        <end position="69"/>
    </location>
</feature>
<keyword evidence="8 12" id="KW-0297">G-protein coupled receptor</keyword>
<feature type="transmembrane region" description="Helical" evidence="14">
    <location>
        <begin position="294"/>
        <end position="316"/>
    </location>
</feature>
<dbReference type="PROSITE" id="PS50262">
    <property type="entry name" value="G_PROTEIN_RECEP_F1_2"/>
    <property type="match status" value="1"/>
</dbReference>
<evidence type="ECO:0000256" key="10">
    <source>
        <dbReference type="ARBA" id="ARBA00023170"/>
    </source>
</evidence>